<proteinExistence type="predicted"/>
<dbReference type="RefSeq" id="WP_377387891.1">
    <property type="nucleotide sequence ID" value="NZ_JBHUIX010000004.1"/>
</dbReference>
<dbReference type="InterPro" id="IPR005561">
    <property type="entry name" value="ANTAR"/>
</dbReference>
<reference evidence="4" key="1">
    <citation type="journal article" date="2019" name="Int. J. Syst. Evol. Microbiol.">
        <title>The Global Catalogue of Microorganisms (GCM) 10K type strain sequencing project: providing services to taxonomists for standard genome sequencing and annotation.</title>
        <authorList>
            <consortium name="The Broad Institute Genomics Platform"/>
            <consortium name="The Broad Institute Genome Sequencing Center for Infectious Disease"/>
            <person name="Wu L."/>
            <person name="Ma J."/>
        </authorList>
    </citation>
    <scope>NUCLEOTIDE SEQUENCE [LARGE SCALE GENOMIC DNA]</scope>
    <source>
        <strain evidence="4">CCUG 55131</strain>
    </source>
</reference>
<sequence>MSYAFLKELRDLSVVVLHPMDEEGIALTDHLRRIGCSPQLIWPVPEKLPERTDILLVSIDGHHREPLRRFLRAIPNPGPTILAIVSYEDPATLQLVLESGAMAVLGRPIKPFGLLTNLAIARNAWKRMQDLARDARRFKRKVMGDQMVSRAKTILMAEQNLREDEAHRELRARAMQQRVAIEVLARDFVAAHEAANESHSTETIAPDPASAYEIGEVVKAGKNSPPRPEKPLSARKLSR</sequence>
<dbReference type="SMART" id="SM01012">
    <property type="entry name" value="ANTAR"/>
    <property type="match status" value="1"/>
</dbReference>
<keyword evidence="4" id="KW-1185">Reference proteome</keyword>
<dbReference type="SUPFAM" id="SSF52172">
    <property type="entry name" value="CheY-like"/>
    <property type="match status" value="1"/>
</dbReference>
<gene>
    <name evidence="3" type="ORF">ACFSM0_04890</name>
</gene>
<dbReference type="PROSITE" id="PS50921">
    <property type="entry name" value="ANTAR"/>
    <property type="match status" value="1"/>
</dbReference>
<dbReference type="Pfam" id="PF21332">
    <property type="entry name" value="AmiR_N"/>
    <property type="match status" value="1"/>
</dbReference>
<feature type="domain" description="ANTAR" evidence="2">
    <location>
        <begin position="128"/>
        <end position="189"/>
    </location>
</feature>
<accession>A0ABW5A5Z6</accession>
<dbReference type="Pfam" id="PF03861">
    <property type="entry name" value="ANTAR"/>
    <property type="match status" value="1"/>
</dbReference>
<organism evidence="3 4">
    <name type="scientific">Rhodobacter lacus</name>
    <dbReference type="NCBI Taxonomy" id="1641972"/>
    <lineage>
        <taxon>Bacteria</taxon>
        <taxon>Pseudomonadati</taxon>
        <taxon>Pseudomonadota</taxon>
        <taxon>Alphaproteobacteria</taxon>
        <taxon>Rhodobacterales</taxon>
        <taxon>Rhodobacter group</taxon>
        <taxon>Rhodobacter</taxon>
    </lineage>
</organism>
<evidence type="ECO:0000313" key="4">
    <source>
        <dbReference type="Proteomes" id="UP001597413"/>
    </source>
</evidence>
<comment type="caution">
    <text evidence="3">The sequence shown here is derived from an EMBL/GenBank/DDBJ whole genome shotgun (WGS) entry which is preliminary data.</text>
</comment>
<feature type="region of interest" description="Disordered" evidence="1">
    <location>
        <begin position="215"/>
        <end position="239"/>
    </location>
</feature>
<name>A0ABW5A5Z6_9RHOB</name>
<protein>
    <submittedName>
        <fullName evidence="3">ANTAR domain-containing response regulator</fullName>
    </submittedName>
</protein>
<evidence type="ECO:0000313" key="3">
    <source>
        <dbReference type="EMBL" id="MFD2173425.1"/>
    </source>
</evidence>
<dbReference type="Proteomes" id="UP001597413">
    <property type="component" value="Unassembled WGS sequence"/>
</dbReference>
<dbReference type="InterPro" id="IPR011006">
    <property type="entry name" value="CheY-like_superfamily"/>
</dbReference>
<dbReference type="Gene3D" id="3.40.50.2300">
    <property type="match status" value="1"/>
</dbReference>
<dbReference type="Gene3D" id="1.10.10.10">
    <property type="entry name" value="Winged helix-like DNA-binding domain superfamily/Winged helix DNA-binding domain"/>
    <property type="match status" value="1"/>
</dbReference>
<dbReference type="InterPro" id="IPR049021">
    <property type="entry name" value="AmiR_N"/>
</dbReference>
<dbReference type="EMBL" id="JBHUIX010000004">
    <property type="protein sequence ID" value="MFD2173425.1"/>
    <property type="molecule type" value="Genomic_DNA"/>
</dbReference>
<evidence type="ECO:0000259" key="2">
    <source>
        <dbReference type="PROSITE" id="PS50921"/>
    </source>
</evidence>
<dbReference type="InterPro" id="IPR036388">
    <property type="entry name" value="WH-like_DNA-bd_sf"/>
</dbReference>
<evidence type="ECO:0000256" key="1">
    <source>
        <dbReference type="SAM" id="MobiDB-lite"/>
    </source>
</evidence>